<sequence length="176" mass="20033">MTFFRFSKYHPRTDEEKTKTSNVWMKGHTDSGTVSLLWSQPVVALQILSPDGQWRFVKYVPNSIIVNVGDAMEMLSGGYYKAAIHRVVQPPPDQRGYTRLGLIYFAYANADVKLVPFKESPILQQVGITRKCDDEDAPTMKMWGSMASMYRHSAPKKKENGIEEEVMNGVVVKHFN</sequence>
<evidence type="ECO:0000259" key="1">
    <source>
        <dbReference type="PROSITE" id="PS51471"/>
    </source>
</evidence>
<organism evidence="2 3">
    <name type="scientific">Ganoderma sinense ZZ0214-1</name>
    <dbReference type="NCBI Taxonomy" id="1077348"/>
    <lineage>
        <taxon>Eukaryota</taxon>
        <taxon>Fungi</taxon>
        <taxon>Dikarya</taxon>
        <taxon>Basidiomycota</taxon>
        <taxon>Agaricomycotina</taxon>
        <taxon>Agaricomycetes</taxon>
        <taxon>Polyporales</taxon>
        <taxon>Polyporaceae</taxon>
        <taxon>Ganoderma</taxon>
    </lineage>
</organism>
<comment type="caution">
    <text evidence="2">The sequence shown here is derived from an EMBL/GenBank/DDBJ whole genome shotgun (WGS) entry which is preliminary data.</text>
</comment>
<accession>A0A2G8S4J4</accession>
<dbReference type="PANTHER" id="PTHR47990">
    <property type="entry name" value="2-OXOGLUTARATE (2OG) AND FE(II)-DEPENDENT OXYGENASE SUPERFAMILY PROTEIN-RELATED"/>
    <property type="match status" value="1"/>
</dbReference>
<evidence type="ECO:0000313" key="3">
    <source>
        <dbReference type="Proteomes" id="UP000230002"/>
    </source>
</evidence>
<keyword evidence="3" id="KW-1185">Reference proteome</keyword>
<dbReference type="InterPro" id="IPR050231">
    <property type="entry name" value="Iron_ascorbate_oxido_reductase"/>
</dbReference>
<dbReference type="InterPro" id="IPR027443">
    <property type="entry name" value="IPNS-like_sf"/>
</dbReference>
<dbReference type="PROSITE" id="PS51471">
    <property type="entry name" value="FE2OG_OXY"/>
    <property type="match status" value="1"/>
</dbReference>
<name>A0A2G8S4J4_9APHY</name>
<dbReference type="STRING" id="1077348.A0A2G8S4J4"/>
<dbReference type="InterPro" id="IPR044861">
    <property type="entry name" value="IPNS-like_FE2OG_OXY"/>
</dbReference>
<proteinExistence type="predicted"/>
<dbReference type="InterPro" id="IPR005123">
    <property type="entry name" value="Oxoglu/Fe-dep_dioxygenase_dom"/>
</dbReference>
<gene>
    <name evidence="2" type="ORF">GSI_08689</name>
</gene>
<dbReference type="Proteomes" id="UP000230002">
    <property type="component" value="Unassembled WGS sequence"/>
</dbReference>
<evidence type="ECO:0000313" key="2">
    <source>
        <dbReference type="EMBL" id="PIL28647.1"/>
    </source>
</evidence>
<dbReference type="OrthoDB" id="2748371at2759"/>
<dbReference type="AlphaFoldDB" id="A0A2G8S4J4"/>
<dbReference type="Pfam" id="PF03171">
    <property type="entry name" value="2OG-FeII_Oxy"/>
    <property type="match status" value="1"/>
</dbReference>
<dbReference type="SUPFAM" id="SSF51197">
    <property type="entry name" value="Clavaminate synthase-like"/>
    <property type="match status" value="1"/>
</dbReference>
<protein>
    <recommendedName>
        <fullName evidence="1">Fe2OG dioxygenase domain-containing protein</fullName>
    </recommendedName>
</protein>
<feature type="domain" description="Fe2OG dioxygenase" evidence="1">
    <location>
        <begin position="1"/>
        <end position="108"/>
    </location>
</feature>
<dbReference type="Gene3D" id="2.60.120.330">
    <property type="entry name" value="B-lactam Antibiotic, Isopenicillin N Synthase, Chain"/>
    <property type="match status" value="1"/>
</dbReference>
<dbReference type="EMBL" id="AYKW01000023">
    <property type="protein sequence ID" value="PIL28647.1"/>
    <property type="molecule type" value="Genomic_DNA"/>
</dbReference>
<reference evidence="2 3" key="1">
    <citation type="journal article" date="2015" name="Sci. Rep.">
        <title>Chromosome-level genome map provides insights into diverse defense mechanisms in the medicinal fungus Ganoderma sinense.</title>
        <authorList>
            <person name="Zhu Y."/>
            <person name="Xu J."/>
            <person name="Sun C."/>
            <person name="Zhou S."/>
            <person name="Xu H."/>
            <person name="Nelson D.R."/>
            <person name="Qian J."/>
            <person name="Song J."/>
            <person name="Luo H."/>
            <person name="Xiang L."/>
            <person name="Li Y."/>
            <person name="Xu Z."/>
            <person name="Ji A."/>
            <person name="Wang L."/>
            <person name="Lu S."/>
            <person name="Hayward A."/>
            <person name="Sun W."/>
            <person name="Li X."/>
            <person name="Schwartz D.C."/>
            <person name="Wang Y."/>
            <person name="Chen S."/>
        </authorList>
    </citation>
    <scope>NUCLEOTIDE SEQUENCE [LARGE SCALE GENOMIC DNA]</scope>
    <source>
        <strain evidence="2 3">ZZ0214-1</strain>
    </source>
</reference>